<dbReference type="GO" id="GO:0015966">
    <property type="term" value="P:diadenosine tetraphosphate biosynthetic process"/>
    <property type="evidence" value="ECO:0007669"/>
    <property type="project" value="UniProtKB-ARBA"/>
</dbReference>
<evidence type="ECO:0000256" key="3">
    <source>
        <dbReference type="ARBA" id="ARBA00022598"/>
    </source>
</evidence>
<dbReference type="GO" id="GO:0005524">
    <property type="term" value="F:ATP binding"/>
    <property type="evidence" value="ECO:0007669"/>
    <property type="project" value="UniProtKB-UniRule"/>
</dbReference>
<reference evidence="10" key="2">
    <citation type="submission" date="2011-01" db="EMBL/GenBank/DDBJ databases">
        <title>The Non-contiguous Finished genome of Clostridium papyrosolvens.</title>
        <authorList>
            <person name="Lucas S."/>
            <person name="Copeland A."/>
            <person name="Lapidus A."/>
            <person name="Cheng J.-F."/>
            <person name="Goodwin L."/>
            <person name="Pitluck S."/>
            <person name="Misra M."/>
            <person name="Chertkov O."/>
            <person name="Detter J.C."/>
            <person name="Han C."/>
            <person name="Tapia R."/>
            <person name="Land M."/>
            <person name="Hauser L."/>
            <person name="Kyrpides N."/>
            <person name="Ivanova N."/>
            <person name="Pagani I."/>
            <person name="Mouttaki H."/>
            <person name="He Z."/>
            <person name="Zhou J."/>
            <person name="Hemme C.L."/>
            <person name="Woyke T."/>
        </authorList>
    </citation>
    <scope>NUCLEOTIDE SEQUENCE [LARGE SCALE GENOMIC DNA]</scope>
    <source>
        <strain evidence="10">DSM 2782</strain>
    </source>
</reference>
<dbReference type="InterPro" id="IPR022961">
    <property type="entry name" value="Gly_tRNA_ligase_bac"/>
</dbReference>
<dbReference type="GO" id="GO:0004820">
    <property type="term" value="F:glycine-tRNA ligase activity"/>
    <property type="evidence" value="ECO:0007669"/>
    <property type="project" value="UniProtKB-UniRule"/>
</dbReference>
<comment type="caution">
    <text evidence="10">The sequence shown here is derived from an EMBL/GenBank/DDBJ whole genome shotgun (WGS) entry which is preliminary data.</text>
</comment>
<evidence type="ECO:0000313" key="10">
    <source>
        <dbReference type="EMBL" id="EGD48684.1"/>
    </source>
</evidence>
<dbReference type="InterPro" id="IPR045864">
    <property type="entry name" value="aa-tRNA-synth_II/BPL/LPL"/>
</dbReference>
<sequence>MAAEKTMEKIVALAKNRGFVYPGSDIYGGLANAWDYGPLGVELKNNVKKAWWRKFIQESPYNVGVDCAILMNPQVWVASGHVGGFSDPLIDCKDCKTRHRADKLIEDWNAENNIEFRVDGLKNEELMQYIKDKGVKCPGCGSANFTEIRKFNLMFKTFQGVTEDSKAEIFLRPETAQGIFVNFKNVQRTTRKKIPFGIGQIGKSFRNEITPGNFTFRTREFEQMELEFFCEPGKDLEWFKYWKDFCYNWLLSLNMTKENLKLRDHEKEELSHYSNATTDIEFLFPFGWGELWGIADRTDFDLKQHMTHAKDDLSYFDPTTNEKYVPYCIEPSLGADRVTLAFLCDAYNEEEVSEGDVRTVLRFHPAIAPVKIAVLPLSKKLGEEAEKVYHMLTKTFYCEYDETGSIGKRYRRQDEIGTPYCITFDFDSLEDKSVTIRERDTMQQVRIKIDELAAYFENKFEF</sequence>
<dbReference type="InterPro" id="IPR036621">
    <property type="entry name" value="Anticodon-bd_dom_sf"/>
</dbReference>
<dbReference type="GO" id="GO:0070062">
    <property type="term" value="C:extracellular exosome"/>
    <property type="evidence" value="ECO:0007669"/>
    <property type="project" value="UniProtKB-ARBA"/>
</dbReference>
<keyword evidence="11" id="KW-1185">Reference proteome</keyword>
<proteinExistence type="inferred from homology"/>
<reference evidence="10" key="1">
    <citation type="submission" date="2009-07" db="EMBL/GenBank/DDBJ databases">
        <authorList>
            <consortium name="US DOE Joint Genome Institute (JGI-PGF)"/>
            <person name="Lucas S."/>
            <person name="Copeland A."/>
            <person name="Lapidus A."/>
            <person name="Glavina del Rio T."/>
            <person name="Tice H."/>
            <person name="Bruce D."/>
            <person name="Goodwin L."/>
            <person name="Pitluck S."/>
            <person name="Larimer F."/>
            <person name="Land M.L."/>
            <person name="Mouttaki H."/>
            <person name="He Z."/>
            <person name="Zhou J."/>
            <person name="Hemme C.L."/>
        </authorList>
    </citation>
    <scope>NUCLEOTIDE SEQUENCE</scope>
    <source>
        <strain evidence="10">DSM 2782</strain>
    </source>
</reference>
<keyword evidence="2 8" id="KW-0963">Cytoplasm</keyword>
<comment type="subcellular location">
    <subcellularLocation>
        <location evidence="8">Cytoplasm</location>
    </subcellularLocation>
</comment>
<comment type="function">
    <text evidence="8">Catalyzes the attachment of glycine to tRNA(Gly).</text>
</comment>
<feature type="binding site" evidence="8">
    <location>
        <begin position="206"/>
        <end position="208"/>
    </location>
    <ligand>
        <name>ATP</name>
        <dbReference type="ChEBI" id="CHEBI:30616"/>
    </ligand>
</feature>
<dbReference type="GO" id="GO:0004081">
    <property type="term" value="F:bis(5'-nucleosyl)-tetraphosphatase (asymmetrical) activity"/>
    <property type="evidence" value="ECO:0007669"/>
    <property type="project" value="UniProtKB-ARBA"/>
</dbReference>
<keyword evidence="7 8" id="KW-0030">Aminoacyl-tRNA synthetase</keyword>
<dbReference type="Pfam" id="PF00587">
    <property type="entry name" value="tRNA-synt_2b"/>
    <property type="match status" value="1"/>
</dbReference>
<dbReference type="RefSeq" id="WP_004617888.1">
    <property type="nucleotide sequence ID" value="NZ_CP119677.1"/>
</dbReference>
<protein>
    <recommendedName>
        <fullName evidence="8">Glycine--tRNA ligase</fullName>
        <ecNumber evidence="8">6.1.1.14</ecNumber>
    </recommendedName>
    <alternativeName>
        <fullName evidence="8">Glycyl-tRNA synthetase</fullName>
        <shortName evidence="8">GlyRS</shortName>
    </alternativeName>
</protein>
<evidence type="ECO:0000256" key="2">
    <source>
        <dbReference type="ARBA" id="ARBA00022490"/>
    </source>
</evidence>
<evidence type="ECO:0000313" key="11">
    <source>
        <dbReference type="Proteomes" id="UP000003860"/>
    </source>
</evidence>
<feature type="binding site" evidence="8">
    <location>
        <begin position="290"/>
        <end position="291"/>
    </location>
    <ligand>
        <name>ATP</name>
        <dbReference type="ChEBI" id="CHEBI:30616"/>
    </ligand>
</feature>
<dbReference type="eggNOG" id="COG0423">
    <property type="taxonomic scope" value="Bacteria"/>
</dbReference>
<dbReference type="InterPro" id="IPR004154">
    <property type="entry name" value="Anticodon-bd"/>
</dbReference>
<dbReference type="NCBIfam" id="TIGR00389">
    <property type="entry name" value="glyS_dimeric"/>
    <property type="match status" value="1"/>
</dbReference>
<comment type="catalytic activity">
    <reaction evidence="8">
        <text>tRNA(Gly) + glycine + ATP = glycyl-tRNA(Gly) + AMP + diphosphate</text>
        <dbReference type="Rhea" id="RHEA:16013"/>
        <dbReference type="Rhea" id="RHEA-COMP:9664"/>
        <dbReference type="Rhea" id="RHEA-COMP:9683"/>
        <dbReference type="ChEBI" id="CHEBI:30616"/>
        <dbReference type="ChEBI" id="CHEBI:33019"/>
        <dbReference type="ChEBI" id="CHEBI:57305"/>
        <dbReference type="ChEBI" id="CHEBI:78442"/>
        <dbReference type="ChEBI" id="CHEBI:78522"/>
        <dbReference type="ChEBI" id="CHEBI:456215"/>
        <dbReference type="EC" id="6.1.1.14"/>
    </reaction>
</comment>
<feature type="binding site" evidence="8">
    <location>
        <begin position="330"/>
        <end position="334"/>
    </location>
    <ligand>
        <name>substrate</name>
    </ligand>
</feature>
<dbReference type="EMBL" id="ACXX02000003">
    <property type="protein sequence ID" value="EGD48684.1"/>
    <property type="molecule type" value="Genomic_DNA"/>
</dbReference>
<dbReference type="Pfam" id="PF03129">
    <property type="entry name" value="HGTP_anticodon"/>
    <property type="match status" value="1"/>
</dbReference>
<dbReference type="SUPFAM" id="SSF52954">
    <property type="entry name" value="Class II aaRS ABD-related"/>
    <property type="match status" value="1"/>
</dbReference>
<accession>F1T9U2</accession>
<dbReference type="PRINTS" id="PR01043">
    <property type="entry name" value="TRNASYNTHGLY"/>
</dbReference>
<dbReference type="SUPFAM" id="SSF55681">
    <property type="entry name" value="Class II aaRS and biotin synthetases"/>
    <property type="match status" value="1"/>
</dbReference>
<dbReference type="FunFam" id="3.40.50.800:FF:000002">
    <property type="entry name" value="Glycine--tRNA ligase"/>
    <property type="match status" value="1"/>
</dbReference>
<dbReference type="HAMAP" id="MF_00253_B">
    <property type="entry name" value="Gly_tRNA_synth_B"/>
    <property type="match status" value="1"/>
</dbReference>
<gene>
    <name evidence="8" type="primary">glyQS</name>
    <name evidence="10" type="ORF">Cpap_3107</name>
</gene>
<dbReference type="InterPro" id="IPR002315">
    <property type="entry name" value="tRNA-synt_gly"/>
</dbReference>
<evidence type="ECO:0000256" key="8">
    <source>
        <dbReference type="HAMAP-Rule" id="MF_00253"/>
    </source>
</evidence>
<comment type="similarity">
    <text evidence="1 8">Belongs to the class-II aminoacyl-tRNA synthetase family.</text>
</comment>
<dbReference type="GO" id="GO:0016740">
    <property type="term" value="F:transferase activity"/>
    <property type="evidence" value="ECO:0007669"/>
    <property type="project" value="UniProtKB-ARBA"/>
</dbReference>
<keyword evidence="4 8" id="KW-0547">Nucleotide-binding</keyword>
<dbReference type="PANTHER" id="PTHR10745">
    <property type="entry name" value="GLYCYL-TRNA SYNTHETASE/DNA POLYMERASE SUBUNIT GAMMA-2"/>
    <property type="match status" value="1"/>
</dbReference>
<feature type="binding site" evidence="8">
    <location>
        <position position="174"/>
    </location>
    <ligand>
        <name>substrate</name>
    </ligand>
</feature>
<dbReference type="PANTHER" id="PTHR10745:SF8">
    <property type="entry name" value="DNA POLYMERASE SUBUNIT GAMMA-2, MITOCHONDRIAL"/>
    <property type="match status" value="1"/>
</dbReference>
<dbReference type="EC" id="6.1.1.14" evidence="8"/>
<dbReference type="Gene3D" id="3.40.50.800">
    <property type="entry name" value="Anticodon-binding domain"/>
    <property type="match status" value="1"/>
</dbReference>
<dbReference type="CDD" id="cd00774">
    <property type="entry name" value="GlyRS-like_core"/>
    <property type="match status" value="1"/>
</dbReference>
<feature type="binding site" evidence="8">
    <location>
        <begin position="334"/>
        <end position="337"/>
    </location>
    <ligand>
        <name>ATP</name>
        <dbReference type="ChEBI" id="CHEBI:30616"/>
    </ligand>
</feature>
<evidence type="ECO:0000256" key="6">
    <source>
        <dbReference type="ARBA" id="ARBA00022917"/>
    </source>
</evidence>
<dbReference type="InterPro" id="IPR006195">
    <property type="entry name" value="aa-tRNA-synth_II"/>
</dbReference>
<dbReference type="GO" id="GO:1990742">
    <property type="term" value="C:microvesicle"/>
    <property type="evidence" value="ECO:0007669"/>
    <property type="project" value="UniProtKB-ARBA"/>
</dbReference>
<feature type="binding site" evidence="8">
    <location>
        <begin position="216"/>
        <end position="221"/>
    </location>
    <ligand>
        <name>ATP</name>
        <dbReference type="ChEBI" id="CHEBI:30616"/>
    </ligand>
</feature>
<evidence type="ECO:0000256" key="5">
    <source>
        <dbReference type="ARBA" id="ARBA00022840"/>
    </source>
</evidence>
<organism evidence="10 11">
    <name type="scientific">Ruminiclostridium papyrosolvens DSM 2782</name>
    <dbReference type="NCBI Taxonomy" id="588581"/>
    <lineage>
        <taxon>Bacteria</taxon>
        <taxon>Bacillati</taxon>
        <taxon>Bacillota</taxon>
        <taxon>Clostridia</taxon>
        <taxon>Eubacteriales</taxon>
        <taxon>Oscillospiraceae</taxon>
        <taxon>Ruminiclostridium</taxon>
    </lineage>
</organism>
<dbReference type="AlphaFoldDB" id="F1T9U2"/>
<dbReference type="Gene3D" id="3.30.930.10">
    <property type="entry name" value="Bira Bifunctional Protein, Domain 2"/>
    <property type="match status" value="1"/>
</dbReference>
<keyword evidence="6 8" id="KW-0648">Protein biosynthesis</keyword>
<evidence type="ECO:0000259" key="9">
    <source>
        <dbReference type="PROSITE" id="PS50862"/>
    </source>
</evidence>
<name>F1T9U2_9FIRM</name>
<keyword evidence="5 8" id="KW-0067">ATP-binding</keyword>
<dbReference type="InterPro" id="IPR027031">
    <property type="entry name" value="Gly-tRNA_synthase/POLG2"/>
</dbReference>
<dbReference type="Proteomes" id="UP000003860">
    <property type="component" value="Unassembled WGS sequence"/>
</dbReference>
<dbReference type="InterPro" id="IPR002314">
    <property type="entry name" value="aa-tRNA-synt_IIb"/>
</dbReference>
<dbReference type="InterPro" id="IPR033731">
    <property type="entry name" value="GlyRS-like_core"/>
</dbReference>
<dbReference type="PROSITE" id="PS50862">
    <property type="entry name" value="AA_TRNA_LIGASE_II"/>
    <property type="match status" value="1"/>
</dbReference>
<comment type="subunit">
    <text evidence="8">Homodimer.</text>
</comment>
<feature type="binding site" evidence="8">
    <location>
        <begin position="221"/>
        <end position="225"/>
    </location>
    <ligand>
        <name>substrate</name>
    </ligand>
</feature>
<dbReference type="STRING" id="588581.Cpap_3107"/>
<dbReference type="GO" id="GO:0006426">
    <property type="term" value="P:glycyl-tRNA aminoacylation"/>
    <property type="evidence" value="ECO:0007669"/>
    <property type="project" value="UniProtKB-UniRule"/>
</dbReference>
<feature type="binding site" evidence="8">
    <location>
        <position position="100"/>
    </location>
    <ligand>
        <name>substrate</name>
    </ligand>
</feature>
<evidence type="ECO:0000256" key="7">
    <source>
        <dbReference type="ARBA" id="ARBA00023146"/>
    </source>
</evidence>
<feature type="domain" description="Aminoacyl-transfer RNA synthetases class-II family profile" evidence="9">
    <location>
        <begin position="154"/>
        <end position="365"/>
    </location>
</feature>
<evidence type="ECO:0000256" key="4">
    <source>
        <dbReference type="ARBA" id="ARBA00022741"/>
    </source>
</evidence>
<dbReference type="CDD" id="cd00858">
    <property type="entry name" value="GlyRS_anticodon"/>
    <property type="match status" value="1"/>
</dbReference>
<dbReference type="NCBIfam" id="NF003211">
    <property type="entry name" value="PRK04173.1"/>
    <property type="match status" value="1"/>
</dbReference>
<keyword evidence="3 8" id="KW-0436">Ligase</keyword>
<evidence type="ECO:0000256" key="1">
    <source>
        <dbReference type="ARBA" id="ARBA00008226"/>
    </source>
</evidence>
<dbReference type="GO" id="GO:0005829">
    <property type="term" value="C:cytosol"/>
    <property type="evidence" value="ECO:0007669"/>
    <property type="project" value="UniProtKB-ARBA"/>
</dbReference>
<dbReference type="GO" id="GO:0140096">
    <property type="term" value="F:catalytic activity, acting on a protein"/>
    <property type="evidence" value="ECO:0007669"/>
    <property type="project" value="UniProtKB-ARBA"/>
</dbReference>